<comment type="caution">
    <text evidence="3">The sequence shown here is derived from an EMBL/GenBank/DDBJ whole genome shotgun (WGS) entry which is preliminary data.</text>
</comment>
<reference evidence="3" key="1">
    <citation type="journal article" date="2023" name="Mol. Phylogenet. Evol.">
        <title>Genome-scale phylogeny and comparative genomics of the fungal order Sordariales.</title>
        <authorList>
            <person name="Hensen N."/>
            <person name="Bonometti L."/>
            <person name="Westerberg I."/>
            <person name="Brannstrom I.O."/>
            <person name="Guillou S."/>
            <person name="Cros-Aarteil S."/>
            <person name="Calhoun S."/>
            <person name="Haridas S."/>
            <person name="Kuo A."/>
            <person name="Mondo S."/>
            <person name="Pangilinan J."/>
            <person name="Riley R."/>
            <person name="LaButti K."/>
            <person name="Andreopoulos B."/>
            <person name="Lipzen A."/>
            <person name="Chen C."/>
            <person name="Yan M."/>
            <person name="Daum C."/>
            <person name="Ng V."/>
            <person name="Clum A."/>
            <person name="Steindorff A."/>
            <person name="Ohm R.A."/>
            <person name="Martin F."/>
            <person name="Silar P."/>
            <person name="Natvig D.O."/>
            <person name="Lalanne C."/>
            <person name="Gautier V."/>
            <person name="Ament-Velasquez S.L."/>
            <person name="Kruys A."/>
            <person name="Hutchinson M.I."/>
            <person name="Powell A.J."/>
            <person name="Barry K."/>
            <person name="Miller A.N."/>
            <person name="Grigoriev I.V."/>
            <person name="Debuchy R."/>
            <person name="Gladieux P."/>
            <person name="Hiltunen Thoren M."/>
            <person name="Johannesson H."/>
        </authorList>
    </citation>
    <scope>NUCLEOTIDE SEQUENCE</scope>
    <source>
        <strain evidence="3">CBS 532.94</strain>
    </source>
</reference>
<accession>A0AAN7CD51</accession>
<dbReference type="AlphaFoldDB" id="A0AAN7CD51"/>
<keyword evidence="2" id="KW-0812">Transmembrane</keyword>
<organism evidence="3 4">
    <name type="scientific">Achaetomium macrosporum</name>
    <dbReference type="NCBI Taxonomy" id="79813"/>
    <lineage>
        <taxon>Eukaryota</taxon>
        <taxon>Fungi</taxon>
        <taxon>Dikarya</taxon>
        <taxon>Ascomycota</taxon>
        <taxon>Pezizomycotina</taxon>
        <taxon>Sordariomycetes</taxon>
        <taxon>Sordariomycetidae</taxon>
        <taxon>Sordariales</taxon>
        <taxon>Chaetomiaceae</taxon>
        <taxon>Achaetomium</taxon>
    </lineage>
</organism>
<feature type="compositionally biased region" description="Basic residues" evidence="1">
    <location>
        <begin position="466"/>
        <end position="477"/>
    </location>
</feature>
<evidence type="ECO:0000256" key="2">
    <source>
        <dbReference type="SAM" id="Phobius"/>
    </source>
</evidence>
<keyword evidence="2" id="KW-0472">Membrane</keyword>
<feature type="transmembrane region" description="Helical" evidence="2">
    <location>
        <begin position="12"/>
        <end position="32"/>
    </location>
</feature>
<evidence type="ECO:0000313" key="3">
    <source>
        <dbReference type="EMBL" id="KAK4239775.1"/>
    </source>
</evidence>
<feature type="transmembrane region" description="Helical" evidence="2">
    <location>
        <begin position="59"/>
        <end position="79"/>
    </location>
</feature>
<dbReference type="Proteomes" id="UP001303760">
    <property type="component" value="Unassembled WGS sequence"/>
</dbReference>
<feature type="compositionally biased region" description="Acidic residues" evidence="1">
    <location>
        <begin position="483"/>
        <end position="493"/>
    </location>
</feature>
<dbReference type="EMBL" id="MU860055">
    <property type="protein sequence ID" value="KAK4239775.1"/>
    <property type="molecule type" value="Genomic_DNA"/>
</dbReference>
<evidence type="ECO:0000313" key="4">
    <source>
        <dbReference type="Proteomes" id="UP001303760"/>
    </source>
</evidence>
<gene>
    <name evidence="3" type="ORF">C8A03DRAFT_42635</name>
</gene>
<feature type="transmembrane region" description="Helical" evidence="2">
    <location>
        <begin position="302"/>
        <end position="323"/>
    </location>
</feature>
<reference evidence="3" key="2">
    <citation type="submission" date="2023-05" db="EMBL/GenBank/DDBJ databases">
        <authorList>
            <consortium name="Lawrence Berkeley National Laboratory"/>
            <person name="Steindorff A."/>
            <person name="Hensen N."/>
            <person name="Bonometti L."/>
            <person name="Westerberg I."/>
            <person name="Brannstrom I.O."/>
            <person name="Guillou S."/>
            <person name="Cros-Aarteil S."/>
            <person name="Calhoun S."/>
            <person name="Haridas S."/>
            <person name="Kuo A."/>
            <person name="Mondo S."/>
            <person name="Pangilinan J."/>
            <person name="Riley R."/>
            <person name="Labutti K."/>
            <person name="Andreopoulos B."/>
            <person name="Lipzen A."/>
            <person name="Chen C."/>
            <person name="Yanf M."/>
            <person name="Daum C."/>
            <person name="Ng V."/>
            <person name="Clum A."/>
            <person name="Ohm R."/>
            <person name="Martin F."/>
            <person name="Silar P."/>
            <person name="Natvig D."/>
            <person name="Lalanne C."/>
            <person name="Gautier V."/>
            <person name="Ament-Velasquez S.L."/>
            <person name="Kruys A."/>
            <person name="Hutchinson M.I."/>
            <person name="Powell A.J."/>
            <person name="Barry K."/>
            <person name="Miller A.N."/>
            <person name="Grigoriev I.V."/>
            <person name="Debuchy R."/>
            <person name="Gladieux P."/>
            <person name="Thoren M.H."/>
            <person name="Johannesson H."/>
        </authorList>
    </citation>
    <scope>NUCLEOTIDE SEQUENCE</scope>
    <source>
        <strain evidence="3">CBS 532.94</strain>
    </source>
</reference>
<keyword evidence="2" id="KW-1133">Transmembrane helix</keyword>
<sequence>MAPVDIETQPRYLPLVLVGLRIVSATYASLTVGRSLYRSHKALGPAQDTRHRSAERSKLTIAFGSLAALGLVFAVTSSLGHLTLSYKVWASERGIEPLTAGSLFGNSTLSTKDAMREAGVHLARWLSDTPIYVDALEIVAEKTRRLWWGQQLDLATVSWTALLAIEGRRRRIPHLWAYSVLPHLVSLSFAQNLFHVAMLQAPVPMPTQETRLARLAHRLLPKKPKNWLPRLSLIVVPLIFYYAALLWLPIAAGKPTFPATVALAKLFSLAALILPAVAPASWGHVYSDPRDVYPGISKLFSVISAASGLIYAKTTVSAVLYNLPGSHKHRHSIKIPFDTVKRSKWERTATAAEKILDSLTDHPVVAGAGKDALLCALSLGLWAAVRGTDVGIMLRQVLPIPKLLRRAASKAASTHVPKAEPTDLEEPPSHHAPGFSMRLRHRGRPTKTSVSSISSFEAPTEDTHQTPRRRGRPRKVKLKPEPEPDLELDEGPGDETYKPTPAVKADIGLADVLPEDDFDWESASLAWGLTVLGGLGVGSAAVYGAECISR</sequence>
<feature type="transmembrane region" description="Helical" evidence="2">
    <location>
        <begin position="262"/>
        <end position="282"/>
    </location>
</feature>
<feature type="compositionally biased region" description="Polar residues" evidence="1">
    <location>
        <begin position="446"/>
        <end position="457"/>
    </location>
</feature>
<feature type="transmembrane region" description="Helical" evidence="2">
    <location>
        <begin position="227"/>
        <end position="250"/>
    </location>
</feature>
<protein>
    <submittedName>
        <fullName evidence="3">Uncharacterized protein</fullName>
    </submittedName>
</protein>
<proteinExistence type="predicted"/>
<feature type="region of interest" description="Disordered" evidence="1">
    <location>
        <begin position="411"/>
        <end position="500"/>
    </location>
</feature>
<evidence type="ECO:0000256" key="1">
    <source>
        <dbReference type="SAM" id="MobiDB-lite"/>
    </source>
</evidence>
<name>A0AAN7CD51_9PEZI</name>
<keyword evidence="4" id="KW-1185">Reference proteome</keyword>